<dbReference type="Pfam" id="PF05192">
    <property type="entry name" value="MutS_III"/>
    <property type="match status" value="1"/>
</dbReference>
<evidence type="ECO:0000256" key="7">
    <source>
        <dbReference type="HAMAP-Rule" id="MF_00096"/>
    </source>
</evidence>
<dbReference type="InterPro" id="IPR007696">
    <property type="entry name" value="DNA_mismatch_repair_MutS_core"/>
</dbReference>
<evidence type="ECO:0000259" key="10">
    <source>
        <dbReference type="PROSITE" id="PS00486"/>
    </source>
</evidence>
<evidence type="ECO:0000256" key="3">
    <source>
        <dbReference type="ARBA" id="ARBA00022763"/>
    </source>
</evidence>
<evidence type="ECO:0000256" key="2">
    <source>
        <dbReference type="ARBA" id="ARBA00022741"/>
    </source>
</evidence>
<dbReference type="InterPro" id="IPR027417">
    <property type="entry name" value="P-loop_NTPase"/>
</dbReference>
<dbReference type="Proteomes" id="UP001519306">
    <property type="component" value="Unassembled WGS sequence"/>
</dbReference>
<protein>
    <recommendedName>
        <fullName evidence="7 8">DNA mismatch repair protein MutS</fullName>
    </recommendedName>
</protein>
<dbReference type="InterPro" id="IPR007695">
    <property type="entry name" value="DNA_mismatch_repair_MutS-lik_N"/>
</dbReference>
<comment type="function">
    <text evidence="7">This protein is involved in the repair of mismatches in DNA. It is possible that it carries out the mismatch recognition step. This protein has a weak ATPase activity.</text>
</comment>
<dbReference type="NCBIfam" id="NF003810">
    <property type="entry name" value="PRK05399.1"/>
    <property type="match status" value="1"/>
</dbReference>
<dbReference type="Gene3D" id="3.40.1170.10">
    <property type="entry name" value="DNA repair protein MutS, domain I"/>
    <property type="match status" value="1"/>
</dbReference>
<dbReference type="PANTHER" id="PTHR11361:SF34">
    <property type="entry name" value="DNA MISMATCH REPAIR PROTEIN MSH1, MITOCHONDRIAL"/>
    <property type="match status" value="1"/>
</dbReference>
<dbReference type="PANTHER" id="PTHR11361">
    <property type="entry name" value="DNA MISMATCH REPAIR PROTEIN MUTS FAMILY MEMBER"/>
    <property type="match status" value="1"/>
</dbReference>
<evidence type="ECO:0000256" key="6">
    <source>
        <dbReference type="ARBA" id="ARBA00023204"/>
    </source>
</evidence>
<dbReference type="InterPro" id="IPR036187">
    <property type="entry name" value="DNA_mismatch_repair_MutS_sf"/>
</dbReference>
<dbReference type="CDD" id="cd03284">
    <property type="entry name" value="ABC_MutS1"/>
    <property type="match status" value="1"/>
</dbReference>
<proteinExistence type="inferred from homology"/>
<dbReference type="SUPFAM" id="SSF55271">
    <property type="entry name" value="DNA repair protein MutS, domain I"/>
    <property type="match status" value="1"/>
</dbReference>
<keyword evidence="5 7" id="KW-0238">DNA-binding</keyword>
<dbReference type="Gene3D" id="3.30.420.110">
    <property type="entry name" value="MutS, connector domain"/>
    <property type="match status" value="1"/>
</dbReference>
<keyword evidence="6 7" id="KW-0234">DNA repair</keyword>
<dbReference type="NCBIfam" id="TIGR01070">
    <property type="entry name" value="mutS1"/>
    <property type="match status" value="1"/>
</dbReference>
<dbReference type="SMART" id="SM00534">
    <property type="entry name" value="MUTSac"/>
    <property type="match status" value="1"/>
</dbReference>
<keyword evidence="4 7" id="KW-0067">ATP-binding</keyword>
<evidence type="ECO:0000256" key="5">
    <source>
        <dbReference type="ARBA" id="ARBA00023125"/>
    </source>
</evidence>
<dbReference type="SUPFAM" id="SSF52540">
    <property type="entry name" value="P-loop containing nucleoside triphosphate hydrolases"/>
    <property type="match status" value="1"/>
</dbReference>
<dbReference type="Pfam" id="PF05190">
    <property type="entry name" value="MutS_IV"/>
    <property type="match status" value="1"/>
</dbReference>
<dbReference type="Gene3D" id="3.40.50.300">
    <property type="entry name" value="P-loop containing nucleotide triphosphate hydrolases"/>
    <property type="match status" value="1"/>
</dbReference>
<evidence type="ECO:0000313" key="11">
    <source>
        <dbReference type="EMBL" id="MBP2025527.1"/>
    </source>
</evidence>
<comment type="similarity">
    <text evidence="1 7 9">Belongs to the DNA mismatch repair MutS family.</text>
</comment>
<dbReference type="PROSITE" id="PS00486">
    <property type="entry name" value="DNA_MISMATCH_REPAIR_2"/>
    <property type="match status" value="1"/>
</dbReference>
<keyword evidence="3 7" id="KW-0227">DNA damage</keyword>
<feature type="binding site" evidence="7">
    <location>
        <begin position="628"/>
        <end position="635"/>
    </location>
    <ligand>
        <name>ATP</name>
        <dbReference type="ChEBI" id="CHEBI:30616"/>
    </ligand>
</feature>
<comment type="caution">
    <text evidence="11">The sequence shown here is derived from an EMBL/GenBank/DDBJ whole genome shotgun (WGS) entry which is preliminary data.</text>
</comment>
<dbReference type="SUPFAM" id="SSF53150">
    <property type="entry name" value="DNA repair protein MutS, domain II"/>
    <property type="match status" value="1"/>
</dbReference>
<dbReference type="Gene3D" id="1.10.1420.10">
    <property type="match status" value="2"/>
</dbReference>
<organism evidence="11 12">
    <name type="scientific">Peptoniphilus stercorisuis</name>
    <dbReference type="NCBI Taxonomy" id="1436965"/>
    <lineage>
        <taxon>Bacteria</taxon>
        <taxon>Bacillati</taxon>
        <taxon>Bacillota</taxon>
        <taxon>Tissierellia</taxon>
        <taxon>Tissierellales</taxon>
        <taxon>Peptoniphilaceae</taxon>
        <taxon>Peptoniphilus</taxon>
    </lineage>
</organism>
<dbReference type="Pfam" id="PF05188">
    <property type="entry name" value="MutS_II"/>
    <property type="match status" value="1"/>
</dbReference>
<evidence type="ECO:0000256" key="1">
    <source>
        <dbReference type="ARBA" id="ARBA00006271"/>
    </source>
</evidence>
<evidence type="ECO:0000313" key="12">
    <source>
        <dbReference type="Proteomes" id="UP001519306"/>
    </source>
</evidence>
<dbReference type="SUPFAM" id="SSF48334">
    <property type="entry name" value="DNA repair protein MutS, domain III"/>
    <property type="match status" value="1"/>
</dbReference>
<dbReference type="HAMAP" id="MF_00096">
    <property type="entry name" value="MutS"/>
    <property type="match status" value="1"/>
</dbReference>
<dbReference type="InterPro" id="IPR016151">
    <property type="entry name" value="DNA_mismatch_repair_MutS_N"/>
</dbReference>
<dbReference type="InterPro" id="IPR005748">
    <property type="entry name" value="DNA_mismatch_repair_MutS"/>
</dbReference>
<evidence type="ECO:0000256" key="4">
    <source>
        <dbReference type="ARBA" id="ARBA00022840"/>
    </source>
</evidence>
<dbReference type="InterPro" id="IPR000432">
    <property type="entry name" value="DNA_mismatch_repair_MutS_C"/>
</dbReference>
<evidence type="ECO:0000256" key="9">
    <source>
        <dbReference type="RuleBase" id="RU003756"/>
    </source>
</evidence>
<name>A0ABS4KCL4_9FIRM</name>
<reference evidence="11 12" key="1">
    <citation type="submission" date="2021-03" db="EMBL/GenBank/DDBJ databases">
        <title>Genomic Encyclopedia of Type Strains, Phase IV (KMG-IV): sequencing the most valuable type-strain genomes for metagenomic binning, comparative biology and taxonomic classification.</title>
        <authorList>
            <person name="Goeker M."/>
        </authorList>
    </citation>
    <scope>NUCLEOTIDE SEQUENCE [LARGE SCALE GENOMIC DNA]</scope>
    <source>
        <strain evidence="11 12">DSM 27563</strain>
    </source>
</reference>
<sequence length="874" mass="99959">MTKENLTPMMKQYLSIKEEYKDSILFFRLGDFYEMFFEDAIIASKELEIALTKRSTGANSKSPMCGIPYHVANTYISKLISKGYKVAICDQLEDPALAKGIVKRDVTKVVTPGTLADFDYLKQDENNYLLSMIVKSHMVYLSYTDYSTGELYTTSKAYFEIDEAIDFIADELYRINPPEILINEISNDKINNFLNLSNFYINRIKEEELENIVFNSEEKSLINEIVFENIEKIEKENKLSDLSSIYILLKYLIKTQKHSLNHLNTIIYYERNKFLILDENSKKNLELVKGLNTNTKSGSLLEILDKTKTSMGSRELKKWVEAPLNNKDEIEYRLNLIEEFNSNLILLDDITNILKDIYDIERLSVKISNKNINPKEIVSLKNSLYEINNIKTLLENSNNNLFKELSSSINPLVEIQKEIDSIIVEDPPVTTDDSRFIKIGFSEELDELFEASEKGKNWLLNLENSEKEKTGIKNLKIKYNKILGFFIEVTKANLSMVPDNYIRKQTLVGSERYFTMELKEMESKILGSKDEAFKLQLTIFNKLKDFLVDNIFNIQKTAKNIAKIDSIISLAQVSRNNNYTRPNINDSGIIDIKNGRHPIVEAKFTGELFVPNNTFLNNSDEMIHIITGPNMAGKSTYMRQVALITIMMHIGCFVPADSANISIIDRIFTRIGASDNLAKGESTFMVEMKEVSNIVSNATKNSLLILDEVGRGTSTYDGLSIAWAIVEYIAKNIKAKTLFATHYHELVILSEKFDNIKNLTIEVEKTEDSIIFLRKIIEGFTNNSYGIEVAKLAGINDEIIRRASQILSVVENKENSNFKEKINDNSLVDIQQKSIFDVKKDEYINKVANININSISPIDALNLLNELVKESRDI</sequence>
<dbReference type="EMBL" id="JAGGLJ010000008">
    <property type="protein sequence ID" value="MBP2025527.1"/>
    <property type="molecule type" value="Genomic_DNA"/>
</dbReference>
<keyword evidence="2 7" id="KW-0547">Nucleotide-binding</keyword>
<dbReference type="Pfam" id="PF00488">
    <property type="entry name" value="MutS_V"/>
    <property type="match status" value="1"/>
</dbReference>
<accession>A0ABS4KCL4</accession>
<feature type="domain" description="DNA mismatch repair proteins mutS family" evidence="10">
    <location>
        <begin position="702"/>
        <end position="718"/>
    </location>
</feature>
<dbReference type="SMART" id="SM00533">
    <property type="entry name" value="MUTSd"/>
    <property type="match status" value="1"/>
</dbReference>
<dbReference type="InterPro" id="IPR036678">
    <property type="entry name" value="MutS_con_dom_sf"/>
</dbReference>
<dbReference type="InterPro" id="IPR045076">
    <property type="entry name" value="MutS"/>
</dbReference>
<keyword evidence="12" id="KW-1185">Reference proteome</keyword>
<evidence type="ECO:0000256" key="8">
    <source>
        <dbReference type="NCBIfam" id="TIGR01070"/>
    </source>
</evidence>
<dbReference type="InterPro" id="IPR017261">
    <property type="entry name" value="DNA_mismatch_repair_MutS/MSH"/>
</dbReference>
<dbReference type="InterPro" id="IPR007861">
    <property type="entry name" value="DNA_mismatch_repair_MutS_clamp"/>
</dbReference>
<gene>
    <name evidence="7" type="primary">mutS</name>
    <name evidence="11" type="ORF">J2Z71_001060</name>
</gene>
<dbReference type="PIRSF" id="PIRSF037677">
    <property type="entry name" value="DNA_mis_repair_Msh6"/>
    <property type="match status" value="1"/>
</dbReference>
<dbReference type="Pfam" id="PF01624">
    <property type="entry name" value="MutS_I"/>
    <property type="match status" value="1"/>
</dbReference>
<dbReference type="InterPro" id="IPR007860">
    <property type="entry name" value="DNA_mmatch_repair_MutS_con_dom"/>
</dbReference>